<feature type="transmembrane region" description="Helical" evidence="1">
    <location>
        <begin position="6"/>
        <end position="27"/>
    </location>
</feature>
<keyword evidence="1" id="KW-0812">Transmembrane</keyword>
<organism evidence="2 3">
    <name type="scientific">Photobacterium aphoticum</name>
    <dbReference type="NCBI Taxonomy" id="754436"/>
    <lineage>
        <taxon>Bacteria</taxon>
        <taxon>Pseudomonadati</taxon>
        <taxon>Pseudomonadota</taxon>
        <taxon>Gammaproteobacteria</taxon>
        <taxon>Vibrionales</taxon>
        <taxon>Vibrionaceae</taxon>
        <taxon>Photobacterium</taxon>
    </lineage>
</organism>
<protein>
    <submittedName>
        <fullName evidence="2">Membrane protein</fullName>
    </submittedName>
</protein>
<name>A0A0J1GRV5_9GAMM</name>
<comment type="caution">
    <text evidence="2">The sequence shown here is derived from an EMBL/GenBank/DDBJ whole genome shotgun (WGS) entry which is preliminary data.</text>
</comment>
<feature type="transmembrane region" description="Helical" evidence="1">
    <location>
        <begin position="68"/>
        <end position="90"/>
    </location>
</feature>
<proteinExistence type="predicted"/>
<dbReference type="AlphaFoldDB" id="A0A0J1GRV5"/>
<accession>A0A0J1GRV5</accession>
<dbReference type="PATRIC" id="fig|754436.4.peg.704"/>
<keyword evidence="3" id="KW-1185">Reference proteome</keyword>
<reference evidence="2 3" key="1">
    <citation type="submission" date="2015-05" db="EMBL/GenBank/DDBJ databases">
        <title>Photobacterium galathea sp. nov.</title>
        <authorList>
            <person name="Machado H."/>
            <person name="Gram L."/>
        </authorList>
    </citation>
    <scope>NUCLEOTIDE SEQUENCE [LARGE SCALE GENOMIC DNA]</scope>
    <source>
        <strain evidence="2 3">DSM 25995</strain>
    </source>
</reference>
<evidence type="ECO:0000313" key="2">
    <source>
        <dbReference type="EMBL" id="KLV02401.1"/>
    </source>
</evidence>
<dbReference type="RefSeq" id="WP_047872953.1">
    <property type="nucleotide sequence ID" value="NZ_BMYC01000007.1"/>
</dbReference>
<gene>
    <name evidence="2" type="ORF">ABT58_03325</name>
</gene>
<dbReference type="EMBL" id="LDOV01000007">
    <property type="protein sequence ID" value="KLV02401.1"/>
    <property type="molecule type" value="Genomic_DNA"/>
</dbReference>
<evidence type="ECO:0000313" key="3">
    <source>
        <dbReference type="Proteomes" id="UP000036426"/>
    </source>
</evidence>
<sequence length="134" mass="14801">MDANSSGLTLAAKGLALLVVIFMFRYAETFTTIFSFQQIGIVPSIVAMLVLASGVGAVIGLAQGNRWGFIPLYFFIPAITLFFGYSLIPYLPHLFRPELRHIVIILLNSTVMIFAVAVLLKMMDNDVILPAEKY</sequence>
<keyword evidence="1" id="KW-0472">Membrane</keyword>
<evidence type="ECO:0000256" key="1">
    <source>
        <dbReference type="SAM" id="Phobius"/>
    </source>
</evidence>
<keyword evidence="1" id="KW-1133">Transmembrane helix</keyword>
<feature type="transmembrane region" description="Helical" evidence="1">
    <location>
        <begin position="102"/>
        <end position="120"/>
    </location>
</feature>
<feature type="transmembrane region" description="Helical" evidence="1">
    <location>
        <begin position="39"/>
        <end position="62"/>
    </location>
</feature>
<dbReference type="Proteomes" id="UP000036426">
    <property type="component" value="Unassembled WGS sequence"/>
</dbReference>
<dbReference type="OrthoDB" id="5879731at2"/>